<keyword evidence="2" id="KW-1185">Reference proteome</keyword>
<proteinExistence type="predicted"/>
<organism evidence="1 2">
    <name type="scientific">Abeliophyllum distichum</name>
    <dbReference type="NCBI Taxonomy" id="126358"/>
    <lineage>
        <taxon>Eukaryota</taxon>
        <taxon>Viridiplantae</taxon>
        <taxon>Streptophyta</taxon>
        <taxon>Embryophyta</taxon>
        <taxon>Tracheophyta</taxon>
        <taxon>Spermatophyta</taxon>
        <taxon>Magnoliopsida</taxon>
        <taxon>eudicotyledons</taxon>
        <taxon>Gunneridae</taxon>
        <taxon>Pentapetalae</taxon>
        <taxon>asterids</taxon>
        <taxon>lamiids</taxon>
        <taxon>Lamiales</taxon>
        <taxon>Oleaceae</taxon>
        <taxon>Forsythieae</taxon>
        <taxon>Abeliophyllum</taxon>
    </lineage>
</organism>
<sequence length="113" mass="13292">MVSVTDDCNELDRLEHAPSNVLQSVNFDTKEEAIRYPKFNDETSMIGRELEVGLRFRIRAKFKLLVKNFSISNRFEVIFKVNDKEREFKLVAKKIIVRGGFGLHYWLKNLRGK</sequence>
<dbReference type="EMBL" id="JBFOLK010000014">
    <property type="protein sequence ID" value="KAL2461260.1"/>
    <property type="molecule type" value="Genomic_DNA"/>
</dbReference>
<protein>
    <submittedName>
        <fullName evidence="1">Uncharacterized protein</fullName>
    </submittedName>
</protein>
<dbReference type="Proteomes" id="UP001604336">
    <property type="component" value="Unassembled WGS sequence"/>
</dbReference>
<accession>A0ABD1PBL4</accession>
<evidence type="ECO:0000313" key="2">
    <source>
        <dbReference type="Proteomes" id="UP001604336"/>
    </source>
</evidence>
<comment type="caution">
    <text evidence="1">The sequence shown here is derived from an EMBL/GenBank/DDBJ whole genome shotgun (WGS) entry which is preliminary data.</text>
</comment>
<dbReference type="AlphaFoldDB" id="A0ABD1PBL4"/>
<gene>
    <name evidence="1" type="ORF">Adt_44680</name>
</gene>
<evidence type="ECO:0000313" key="1">
    <source>
        <dbReference type="EMBL" id="KAL2461260.1"/>
    </source>
</evidence>
<reference evidence="2" key="1">
    <citation type="submission" date="2024-07" db="EMBL/GenBank/DDBJ databases">
        <title>Two chromosome-level genome assemblies of Korean endemic species Abeliophyllum distichum and Forsythia ovata (Oleaceae).</title>
        <authorList>
            <person name="Jang H."/>
        </authorList>
    </citation>
    <scope>NUCLEOTIDE SEQUENCE [LARGE SCALE GENOMIC DNA]</scope>
</reference>
<name>A0ABD1PBL4_9LAMI</name>